<evidence type="ECO:0000313" key="2">
    <source>
        <dbReference type="Proteomes" id="UP000252107"/>
    </source>
</evidence>
<reference evidence="1" key="1">
    <citation type="submission" date="2016-04" db="EMBL/GenBank/DDBJ databases">
        <authorList>
            <person name="Tabuchi Yagui T.R."/>
        </authorList>
    </citation>
    <scope>NUCLEOTIDE SEQUENCE [LARGE SCALE GENOMIC DNA]</scope>
    <source>
        <strain evidence="1">NIES-26</strain>
    </source>
</reference>
<keyword evidence="1" id="KW-0282">Flagellum</keyword>
<dbReference type="Proteomes" id="UP000252107">
    <property type="component" value="Unassembled WGS sequence"/>
</dbReference>
<name>A0A367RQ60_9NOSO</name>
<dbReference type="EMBL" id="LXQD01000089">
    <property type="protein sequence ID" value="RCJ38696.1"/>
    <property type="molecule type" value="Genomic_DNA"/>
</dbReference>
<comment type="caution">
    <text evidence="1">The sequence shown here is derived from an EMBL/GenBank/DDBJ whole genome shotgun (WGS) entry which is preliminary data.</text>
</comment>
<gene>
    <name evidence="1" type="ORF">A6770_39380</name>
</gene>
<evidence type="ECO:0000313" key="1">
    <source>
        <dbReference type="EMBL" id="RCJ38696.1"/>
    </source>
</evidence>
<keyword evidence="1" id="KW-0966">Cell projection</keyword>
<sequence length="261" mass="29873">MFDNTCKFIAELYSPDFATWLLGKPITLTKLSPTELSIEPIRTDTLILLQSDEVVLHIEFQTEPDKDMPFRMVDYYLRIYRRYPNKEIHQVVIYLDKTKSEEVYKTTFTTRKLRHEFEVIRLWEQPPEIFLRTPGLLPFAVLSATENKASTLQLVAAAVDRISERRTQSNISAAAAILAGLVLEEEVIGRLLRKDIMRESVIYQSIKTEGKEEGIEEGRNEKACEIALNLLAEGMAVDAIARLTGLSPEVVQELQQQQTNE</sequence>
<accession>A0A367RQ60</accession>
<keyword evidence="2" id="KW-1185">Reference proteome</keyword>
<dbReference type="PANTHER" id="PTHR34613">
    <property type="entry name" value="SLL0800 PROTEIN"/>
    <property type="match status" value="1"/>
</dbReference>
<organism evidence="1 2">
    <name type="scientific">Nostoc minutum NIES-26</name>
    <dbReference type="NCBI Taxonomy" id="1844469"/>
    <lineage>
        <taxon>Bacteria</taxon>
        <taxon>Bacillati</taxon>
        <taxon>Cyanobacteriota</taxon>
        <taxon>Cyanophyceae</taxon>
        <taxon>Nostocales</taxon>
        <taxon>Nostocaceae</taxon>
        <taxon>Nostoc</taxon>
    </lineage>
</organism>
<dbReference type="InterPro" id="IPR010106">
    <property type="entry name" value="RpnA"/>
</dbReference>
<dbReference type="PANTHER" id="PTHR34613:SF1">
    <property type="entry name" value="SLL6017 PROTEIN"/>
    <property type="match status" value="1"/>
</dbReference>
<keyword evidence="1" id="KW-0969">Cilium</keyword>
<protein>
    <submittedName>
        <fullName evidence="1">Flagellar assembly protein H</fullName>
    </submittedName>
</protein>
<dbReference type="AlphaFoldDB" id="A0A367RQ60"/>
<proteinExistence type="predicted"/>
<dbReference type="NCBIfam" id="TIGR01784">
    <property type="entry name" value="T_den_put_tspse"/>
    <property type="match status" value="1"/>
</dbReference>